<evidence type="ECO:0000256" key="1">
    <source>
        <dbReference type="ARBA" id="ARBA00001947"/>
    </source>
</evidence>
<dbReference type="InterPro" id="IPR011059">
    <property type="entry name" value="Metal-dep_hydrolase_composite"/>
</dbReference>
<gene>
    <name evidence="4" type="ORF">CPJCM30710_19260</name>
</gene>
<dbReference type="PANTHER" id="PTHR11647">
    <property type="entry name" value="HYDRANTOINASE/DIHYDROPYRIMIDINASE FAMILY MEMBER"/>
    <property type="match status" value="1"/>
</dbReference>
<name>A0A919S162_9CLOT</name>
<dbReference type="Gene3D" id="3.20.20.140">
    <property type="entry name" value="Metal-dependent hydrolases"/>
    <property type="match status" value="1"/>
</dbReference>
<feature type="domain" description="Amidohydrolase-related" evidence="3">
    <location>
        <begin position="49"/>
        <end position="416"/>
    </location>
</feature>
<proteinExistence type="inferred from homology"/>
<keyword evidence="5" id="KW-1185">Reference proteome</keyword>
<comment type="similarity">
    <text evidence="2">Belongs to the metallo-dependent hydrolases superfamily. Hydantoinase/dihydropyrimidinase family.</text>
</comment>
<dbReference type="EMBL" id="BOPZ01000015">
    <property type="protein sequence ID" value="GIM29260.1"/>
    <property type="molecule type" value="Genomic_DNA"/>
</dbReference>
<dbReference type="InterPro" id="IPR050378">
    <property type="entry name" value="Metallo-dep_Hydrolases_sf"/>
</dbReference>
<dbReference type="SUPFAM" id="SSF51556">
    <property type="entry name" value="Metallo-dependent hydrolases"/>
    <property type="match status" value="1"/>
</dbReference>
<dbReference type="GO" id="GO:0005829">
    <property type="term" value="C:cytosol"/>
    <property type="evidence" value="ECO:0007669"/>
    <property type="project" value="TreeGrafter"/>
</dbReference>
<dbReference type="InterPro" id="IPR006680">
    <property type="entry name" value="Amidohydro-rel"/>
</dbReference>
<organism evidence="4 5">
    <name type="scientific">Clostridium polyendosporum</name>
    <dbReference type="NCBI Taxonomy" id="69208"/>
    <lineage>
        <taxon>Bacteria</taxon>
        <taxon>Bacillati</taxon>
        <taxon>Bacillota</taxon>
        <taxon>Clostridia</taxon>
        <taxon>Eubacteriales</taxon>
        <taxon>Clostridiaceae</taxon>
        <taxon>Clostridium</taxon>
    </lineage>
</organism>
<evidence type="ECO:0000313" key="4">
    <source>
        <dbReference type="EMBL" id="GIM29260.1"/>
    </source>
</evidence>
<comment type="cofactor">
    <cofactor evidence="1">
        <name>Zn(2+)</name>
        <dbReference type="ChEBI" id="CHEBI:29105"/>
    </cofactor>
</comment>
<dbReference type="AlphaFoldDB" id="A0A919S162"/>
<dbReference type="Gene3D" id="2.30.40.10">
    <property type="entry name" value="Urease, subunit C, domain 1"/>
    <property type="match status" value="1"/>
</dbReference>
<dbReference type="PANTHER" id="PTHR11647:SF1">
    <property type="entry name" value="COLLAPSIN RESPONSE MEDIATOR PROTEIN"/>
    <property type="match status" value="1"/>
</dbReference>
<evidence type="ECO:0000313" key="5">
    <source>
        <dbReference type="Proteomes" id="UP000679179"/>
    </source>
</evidence>
<comment type="caution">
    <text evidence="4">The sequence shown here is derived from an EMBL/GenBank/DDBJ whole genome shotgun (WGS) entry which is preliminary data.</text>
</comment>
<accession>A0A919S162</accession>
<dbReference type="SUPFAM" id="SSF51338">
    <property type="entry name" value="Composite domain of metallo-dependent hydrolases"/>
    <property type="match status" value="2"/>
</dbReference>
<dbReference type="Proteomes" id="UP000679179">
    <property type="component" value="Unassembled WGS sequence"/>
</dbReference>
<dbReference type="InterPro" id="IPR032466">
    <property type="entry name" value="Metal_Hydrolase"/>
</dbReference>
<sequence length="437" mass="49162">MFDLGIINGKIYLEGSWFEGNIYIKDKKIAAISRCFLETKEEYNADGNYVLPGFVDPHVHFALTVGKHTSADDFYNGSVSAAFGGITTFIDFIDPVSKSDELDNAISNRMKKAEKSIIDYSFHATIANLKDNSLKFIEKMKSLGIPTIKLFTTYSTSNRRTTDRTIDNLLNLSKEKEILVLVHAENDGIVLEGQKLPVSAHEDLRPAIAEISEILKLAEMTRYRDGRMYIVHNSCGTTVESLKKGYSTILNKDFIIESCPHYFILSKDQYYKEDGYLYTMTPALRSSDEVERLIVNIDNVFVIGTDHCPFYKVEKNKEFLCDIPMGVGGIEYSFSIMYSLFGNKIIDKYTKNPAVIHGLYPKKGSLYPGADADIAIFNPKYEYIVSGHHSNADYSIYEGIKIKGKICSTISKGKFVVKEGVLIGGKGEFVRREVKVL</sequence>
<reference evidence="4" key="1">
    <citation type="submission" date="2021-03" db="EMBL/GenBank/DDBJ databases">
        <title>Taxonomic study of Clostridium polyendosporum from meadow-gley soil under rice.</title>
        <authorList>
            <person name="Kobayashi H."/>
            <person name="Tanizawa Y."/>
            <person name="Yagura M."/>
        </authorList>
    </citation>
    <scope>NUCLEOTIDE SEQUENCE</scope>
    <source>
        <strain evidence="4">JCM 30710</strain>
    </source>
</reference>
<dbReference type="Pfam" id="PF01979">
    <property type="entry name" value="Amidohydro_1"/>
    <property type="match status" value="1"/>
</dbReference>
<dbReference type="RefSeq" id="WP_212903967.1">
    <property type="nucleotide sequence ID" value="NZ_BOPZ01000015.1"/>
</dbReference>
<dbReference type="GO" id="GO:0016812">
    <property type="term" value="F:hydrolase activity, acting on carbon-nitrogen (but not peptide) bonds, in cyclic amides"/>
    <property type="evidence" value="ECO:0007669"/>
    <property type="project" value="TreeGrafter"/>
</dbReference>
<evidence type="ECO:0000259" key="3">
    <source>
        <dbReference type="Pfam" id="PF01979"/>
    </source>
</evidence>
<dbReference type="FunFam" id="3.20.20.140:FF:000174">
    <property type="entry name" value="Dihydropyrimidinase-related protein 2"/>
    <property type="match status" value="1"/>
</dbReference>
<protein>
    <submittedName>
        <fullName evidence="4">Dihydropyrimidinase</fullName>
    </submittedName>
</protein>
<evidence type="ECO:0000256" key="2">
    <source>
        <dbReference type="ARBA" id="ARBA00008829"/>
    </source>
</evidence>